<reference evidence="1 2" key="1">
    <citation type="submission" date="2015-05" db="EMBL/GenBank/DDBJ databases">
        <title>Genome sequencing and analysis of members of genus Stenotrophomonas.</title>
        <authorList>
            <person name="Patil P.P."/>
            <person name="Midha S."/>
            <person name="Patil P.B."/>
        </authorList>
    </citation>
    <scope>NUCLEOTIDE SEQUENCE [LARGE SCALE GENOMIC DNA]</scope>
    <source>
        <strain evidence="1 2">DSM 24757</strain>
    </source>
</reference>
<proteinExistence type="predicted"/>
<gene>
    <name evidence="1" type="ORF">ABB30_06460</name>
</gene>
<dbReference type="RefSeq" id="WP_057637499.1">
    <property type="nucleotide sequence ID" value="NZ_LDJM01000015.1"/>
</dbReference>
<keyword evidence="2" id="KW-1185">Reference proteome</keyword>
<dbReference type="AlphaFoldDB" id="A0A0R0DJS8"/>
<comment type="caution">
    <text evidence="1">The sequence shown here is derived from an EMBL/GenBank/DDBJ whole genome shotgun (WGS) entry which is preliminary data.</text>
</comment>
<dbReference type="Proteomes" id="UP000050956">
    <property type="component" value="Unassembled WGS sequence"/>
</dbReference>
<accession>A0A0R0DJS8</accession>
<evidence type="ECO:0000313" key="1">
    <source>
        <dbReference type="EMBL" id="KRG77891.1"/>
    </source>
</evidence>
<evidence type="ECO:0000313" key="2">
    <source>
        <dbReference type="Proteomes" id="UP000050956"/>
    </source>
</evidence>
<dbReference type="STRING" id="336566.ABB30_06460"/>
<sequence>MSLLAIAVLDQRTFSTVYCNSTFLRLQKNHAMVAGTDMFRETNLREAAQRCWQQKIMVLTTLPDSLLRVEFSPLPGDDASAPYVQCLLLRPHIETGAGEQAL</sequence>
<name>A0A0R0DJS8_9GAMM</name>
<dbReference type="PATRIC" id="fig|336566.3.peg.638"/>
<protein>
    <submittedName>
        <fullName evidence="1">Uncharacterized protein</fullName>
    </submittedName>
</protein>
<organism evidence="1 2">
    <name type="scientific">Stenotrophomonas ginsengisoli</name>
    <dbReference type="NCBI Taxonomy" id="336566"/>
    <lineage>
        <taxon>Bacteria</taxon>
        <taxon>Pseudomonadati</taxon>
        <taxon>Pseudomonadota</taxon>
        <taxon>Gammaproteobacteria</taxon>
        <taxon>Lysobacterales</taxon>
        <taxon>Lysobacteraceae</taxon>
        <taxon>Stenotrophomonas</taxon>
    </lineage>
</organism>
<dbReference type="EMBL" id="LDJM01000015">
    <property type="protein sequence ID" value="KRG77891.1"/>
    <property type="molecule type" value="Genomic_DNA"/>
</dbReference>